<dbReference type="AlphaFoldDB" id="A0A380TDY9"/>
<sequence length="159" mass="17429">MTSAQQLLDSYLSRIVNALPNDLQELADELREVVRYPDVERWALASSPESWRFLADTGLPKSCPTMIELSHEAQDLGNMVRIGTNSYGDLVCVEKATGAVVSSGHDGTGEQTQISSSPLAFLAAVCAYNKQDLAQTREAIRAIDPAAVEQGQWWFRETA</sequence>
<proteinExistence type="predicted"/>
<accession>A0A380TDY9</accession>
<evidence type="ECO:0000313" key="1">
    <source>
        <dbReference type="EMBL" id="SUS05867.1"/>
    </source>
</evidence>
<protein>
    <submittedName>
        <fullName evidence="1">Uncharacterized protein</fullName>
    </submittedName>
</protein>
<reference evidence="1" key="1">
    <citation type="submission" date="2018-07" db="EMBL/GenBank/DDBJ databases">
        <authorList>
            <person name="Quirk P.G."/>
            <person name="Krulwich T.A."/>
        </authorList>
    </citation>
    <scope>NUCLEOTIDE SEQUENCE</scope>
</reference>
<dbReference type="EMBL" id="UIDG01000135">
    <property type="protein sequence ID" value="SUS05867.1"/>
    <property type="molecule type" value="Genomic_DNA"/>
</dbReference>
<gene>
    <name evidence="1" type="ORF">DF3PB_220004</name>
</gene>
<name>A0A380TDY9_9ZZZZ</name>
<organism evidence="1">
    <name type="scientific">metagenome</name>
    <dbReference type="NCBI Taxonomy" id="256318"/>
    <lineage>
        <taxon>unclassified sequences</taxon>
        <taxon>metagenomes</taxon>
    </lineage>
</organism>